<dbReference type="GO" id="GO:0004069">
    <property type="term" value="F:L-aspartate:2-oxoglutarate aminotransferase activity"/>
    <property type="evidence" value="ECO:0007669"/>
    <property type="project" value="InterPro"/>
</dbReference>
<feature type="domain" description="NAD-specific glutamate dehydrogenase C-terminal" evidence="3">
    <location>
        <begin position="1285"/>
        <end position="1569"/>
    </location>
</feature>
<dbReference type="RefSeq" id="WP_248665010.1">
    <property type="nucleotide sequence ID" value="NZ_JALPRX010000002.1"/>
</dbReference>
<feature type="domain" description="NAD-glutamate dehydrogenase catalytic" evidence="2">
    <location>
        <begin position="749"/>
        <end position="1240"/>
    </location>
</feature>
<dbReference type="PANTHER" id="PTHR43403">
    <property type="entry name" value="NAD-SPECIFIC GLUTAMATE DEHYDROGENASE"/>
    <property type="match status" value="1"/>
</dbReference>
<evidence type="ECO:0000313" key="8">
    <source>
        <dbReference type="Proteomes" id="UP001139516"/>
    </source>
</evidence>
<dbReference type="InterPro" id="IPR024727">
    <property type="entry name" value="NAD_Glu_DH_N_ACT1"/>
</dbReference>
<keyword evidence="8" id="KW-1185">Reference proteome</keyword>
<keyword evidence="1" id="KW-0560">Oxidoreductase</keyword>
<dbReference type="InterPro" id="IPR049064">
    <property type="entry name" value="NAD_Glu_DH_ACT3"/>
</dbReference>
<feature type="domain" description="NAD-glutamate dehydrogenase N-terminal ACT1" evidence="4">
    <location>
        <begin position="45"/>
        <end position="175"/>
    </location>
</feature>
<dbReference type="Pfam" id="PF21074">
    <property type="entry name" value="GDH_C"/>
    <property type="match status" value="1"/>
</dbReference>
<dbReference type="SUPFAM" id="SSF53223">
    <property type="entry name" value="Aminoacid dehydrogenase-like, N-terminal domain"/>
    <property type="match status" value="1"/>
</dbReference>
<evidence type="ECO:0000259" key="5">
    <source>
        <dbReference type="Pfam" id="PF21076"/>
    </source>
</evidence>
<dbReference type="InterPro" id="IPR028971">
    <property type="entry name" value="NAD-GDH_cat"/>
</dbReference>
<evidence type="ECO:0000313" key="7">
    <source>
        <dbReference type="EMBL" id="MCK8782880.1"/>
    </source>
</evidence>
<dbReference type="InterPro" id="IPR007780">
    <property type="entry name" value="NAD_Glu_DH_bac"/>
</dbReference>
<dbReference type="InterPro" id="IPR049056">
    <property type="entry name" value="NAD_Glu_DH_HM3"/>
</dbReference>
<dbReference type="Pfam" id="PF21077">
    <property type="entry name" value="GDH_ACT3"/>
    <property type="match status" value="1"/>
</dbReference>
<name>A0A9X2BVL5_9PROT</name>
<dbReference type="Pfam" id="PF21079">
    <property type="entry name" value="GDH_HM2"/>
    <property type="match status" value="1"/>
</dbReference>
<dbReference type="GO" id="GO:0006538">
    <property type="term" value="P:L-glutamate catabolic process"/>
    <property type="evidence" value="ECO:0007669"/>
    <property type="project" value="InterPro"/>
</dbReference>
<sequence>MPDDASQQPPTNPAADTVRAELLNTAAEALRRLAPDLPPDAGVLLHRLYAAVPTGELAVEAPETLAAAAASLWSFAARREPGRAKLRVIPPGPGTGARAVAEIVNDDMPFLVDSALATLTLAGRPVRQLLHPVLTVRRDAAGDLLGLAAGPAAPSPAAPPGGATLRESMMRIAFTGTAREMVGRGLPTGFRAAAGQDEWATLEALLRHTMADVRAATEDFAAMHGFLRAAGDEIAGGEAAGVGPARAFLRWMGEENYVLLGHRRLMLGADGHLAQVPAENLGMLRDPKVVTFDVLRDLGALPTAVQAAILTPEPVSVAKANLRATVHRPQHADVVATRVFDAEGRVTGVRLFLGLFAASAYNRNPRSIPLLAEKVESILARAGLDPESHDGRALRNILDTWPRDELFQAPEEAILAGARRALDLQLRPRAALVVREDPFERFVSAIAWLPRDVFDTALRERIGEMLARAWGGHLSAFYIAMGDTPLARVNYIIGTTPGALPKVDLAALEAAVVQAARSFRGRLGEALAESEGEAAASRLLARWGDAFPAGYRDGATAAQGIADLALAERALATGRPAARLERPPGAAPDQLVLRLARPGGPLPLADALPLLESLDLRAIEETPHHLAPADAPRVVLHVFTLRAGVPVEDAVFPALLATLDALLDGGAEADGFNRLVVRAGLSWRECWLLRTLYRWLKQVGLAFSQASVETTLAAHPEAARILLGLFHARFNPDRGRAAEEEALEAAWTAELDTVTNPDEDRILTRLMTLLRAVLRTNWFQDKPYLAIKIDSAAAGEMPLPRPWREIFVHSVRMEGCHLRAGPVARGGIRWSDRREDFRTEILGLMKAQRLKNVVIVPTGAKGGFVLKHPPPASDREAFMAEGVACYRVLINAMLDLADNIEAGGAVTPPGIVRRDAEDPYIVAAADKGTATFSDIANGIAVERGFWLGDAFASGGSAGYDHKAMGITAKGAWVMIARHFAELGLDIQKDPFTCVGVGDMSGDVFGNGLLVSRETRLLAAFDHRHIFIDPDPDAHLAYEERARMFALPRSSWDDYDRSRISRGGGVFPRSAKTIPLSPEARALLGIEAERAEPAAVMQAILRAPVDLLYFGGIGTYVKAAGETQTEAGDRANDALRVDGAGIRARVIGEGANLGVTQAGRIEYAMRGAGGAGGRINTDALDNSAGVSTSDHEVNIKILLADAERDGALTRRQRDQLLAAMTDEVATLVLRDNHQQSLAVSLEALEGAEALPGHAAMMTLLEEEGLLDRAVAGLPSPTAMQSRLAAGESLTRPEIAALLPVAKLWLTDAIEASDLPDDPAFTQTLLDYFPTELREGYARYAERHRLRRELIATAIANTVANRLGPAALARLAASAGPARIARAAWLAGAAFGLEARDDAVDAAPAPAMARLGATLSLRHLQEAVAHELLGEVEMDRPLAEGIAALRPGIVALSGAAANEAAGGAEAARLREAGLPEELAAEVAAAPALAAAPAIVRLAAATGVPPTEAAAAWRQAGQEFGLEPLRAAAAGLVLRGAFGARAKSALLEDLASAQFRLARATLRGEAPAAPEAAVRLGKEAAATPDLAGLGVAVRAMGALA</sequence>
<dbReference type="InterPro" id="IPR036291">
    <property type="entry name" value="NAD(P)-bd_dom_sf"/>
</dbReference>
<dbReference type="EMBL" id="JALPRX010000002">
    <property type="protein sequence ID" value="MCK8782880.1"/>
    <property type="molecule type" value="Genomic_DNA"/>
</dbReference>
<dbReference type="InterPro" id="IPR049058">
    <property type="entry name" value="NAD_Glu_DH_HM2"/>
</dbReference>
<feature type="domain" description="NAD-glutamate dehydrogenase ACT2" evidence="5">
    <location>
        <begin position="432"/>
        <end position="518"/>
    </location>
</feature>
<dbReference type="Pfam" id="PF21075">
    <property type="entry name" value="GDH_ACT1"/>
    <property type="match status" value="1"/>
</dbReference>
<dbReference type="Gene3D" id="3.40.50.720">
    <property type="entry name" value="NAD(P)-binding Rossmann-like Domain"/>
    <property type="match status" value="1"/>
</dbReference>
<dbReference type="Pfam" id="PF21076">
    <property type="entry name" value="GDH_ACT2"/>
    <property type="match status" value="1"/>
</dbReference>
<dbReference type="InterPro" id="IPR046346">
    <property type="entry name" value="Aminoacid_DH-like_N_sf"/>
</dbReference>
<dbReference type="Pfam" id="PF05088">
    <property type="entry name" value="Bac_GDH_CD"/>
    <property type="match status" value="1"/>
</dbReference>
<dbReference type="InterPro" id="IPR049059">
    <property type="entry name" value="NAD_Glu_DH_HM1"/>
</dbReference>
<protein>
    <submittedName>
        <fullName evidence="7">NAD-glutamate dehydrogenase</fullName>
    </submittedName>
</protein>
<reference evidence="7" key="1">
    <citation type="submission" date="2022-04" db="EMBL/GenBank/DDBJ databases">
        <title>Roseomonas acroporae sp. nov., isolated from coral Acropora digitifera.</title>
        <authorList>
            <person name="Sun H."/>
        </authorList>
    </citation>
    <scope>NUCLEOTIDE SEQUENCE</scope>
    <source>
        <strain evidence="7">NAR14</strain>
    </source>
</reference>
<dbReference type="Proteomes" id="UP001139516">
    <property type="component" value="Unassembled WGS sequence"/>
</dbReference>
<dbReference type="SUPFAM" id="SSF51735">
    <property type="entry name" value="NAD(P)-binding Rossmann-fold domains"/>
    <property type="match status" value="1"/>
</dbReference>
<feature type="domain" description="NAD-glutamate dehydrogenase ACT3" evidence="6">
    <location>
        <begin position="577"/>
        <end position="643"/>
    </location>
</feature>
<dbReference type="PIRSF" id="PIRSF036761">
    <property type="entry name" value="GDH_Mll4104"/>
    <property type="match status" value="1"/>
</dbReference>
<dbReference type="InterPro" id="IPR048381">
    <property type="entry name" value="GDH_C"/>
</dbReference>
<evidence type="ECO:0000256" key="1">
    <source>
        <dbReference type="ARBA" id="ARBA00023002"/>
    </source>
</evidence>
<evidence type="ECO:0000259" key="2">
    <source>
        <dbReference type="Pfam" id="PF05088"/>
    </source>
</evidence>
<dbReference type="Pfam" id="PF21073">
    <property type="entry name" value="GDH_HM1"/>
    <property type="match status" value="1"/>
</dbReference>
<dbReference type="Pfam" id="PF21078">
    <property type="entry name" value="GDH_HM3"/>
    <property type="match status" value="1"/>
</dbReference>
<dbReference type="GO" id="GO:0004352">
    <property type="term" value="F:glutamate dehydrogenase (NAD+) activity"/>
    <property type="evidence" value="ECO:0007669"/>
    <property type="project" value="InterPro"/>
</dbReference>
<dbReference type="PANTHER" id="PTHR43403:SF1">
    <property type="entry name" value="NAD-SPECIFIC GLUTAMATE DEHYDROGENASE"/>
    <property type="match status" value="1"/>
</dbReference>
<dbReference type="InterPro" id="IPR049062">
    <property type="entry name" value="NAD_Glu_DH_ACT2"/>
</dbReference>
<comment type="caution">
    <text evidence="7">The sequence shown here is derived from an EMBL/GenBank/DDBJ whole genome shotgun (WGS) entry which is preliminary data.</text>
</comment>
<evidence type="ECO:0000259" key="4">
    <source>
        <dbReference type="Pfam" id="PF21075"/>
    </source>
</evidence>
<evidence type="ECO:0000259" key="3">
    <source>
        <dbReference type="Pfam" id="PF21074"/>
    </source>
</evidence>
<organism evidence="7 8">
    <name type="scientific">Roseomonas acroporae</name>
    <dbReference type="NCBI Taxonomy" id="2937791"/>
    <lineage>
        <taxon>Bacteria</taxon>
        <taxon>Pseudomonadati</taxon>
        <taxon>Pseudomonadota</taxon>
        <taxon>Alphaproteobacteria</taxon>
        <taxon>Acetobacterales</taxon>
        <taxon>Roseomonadaceae</taxon>
        <taxon>Roseomonas</taxon>
    </lineage>
</organism>
<evidence type="ECO:0000259" key="6">
    <source>
        <dbReference type="Pfam" id="PF21077"/>
    </source>
</evidence>
<proteinExistence type="predicted"/>
<gene>
    <name evidence="7" type="ORF">M0638_00610</name>
</gene>
<accession>A0A9X2BVL5</accession>